<keyword evidence="14 16" id="KW-0472">Membrane</keyword>
<dbReference type="FunFam" id="1.10.287.130:FF:000008">
    <property type="entry name" value="Two-component sensor histidine kinase"/>
    <property type="match status" value="1"/>
</dbReference>
<feature type="transmembrane region" description="Helical" evidence="16">
    <location>
        <begin position="197"/>
        <end position="217"/>
    </location>
</feature>
<feature type="domain" description="Histidine kinase" evidence="17">
    <location>
        <begin position="286"/>
        <end position="501"/>
    </location>
</feature>
<dbReference type="STRING" id="36844.SAMN04488501_10542"/>
<dbReference type="InterPro" id="IPR036097">
    <property type="entry name" value="HisK_dim/P_sf"/>
</dbReference>
<evidence type="ECO:0000256" key="5">
    <source>
        <dbReference type="ARBA" id="ARBA00022475"/>
    </source>
</evidence>
<keyword evidence="9" id="KW-0547">Nucleotide-binding</keyword>
<dbReference type="GO" id="GO:0005886">
    <property type="term" value="C:plasma membrane"/>
    <property type="evidence" value="ECO:0007669"/>
    <property type="project" value="UniProtKB-SubCell"/>
</dbReference>
<sequence>MKLKLFPRFRPFRKTRNRIKNLYTSIKNRVNRSIRVELLVTFGICIIIAFVSLIFIQRAVGKYNRTAVINYNSGIIEIENRVEFLVNSISNSDLSIKEKEKIENLMNEYIEEGRAIEKILITDLDGKVIYKSKGAEESIIDIYSIIKNSMSRKDSSILYERKEYVSFYPINFKEDRAYLIVKAIPEGRIEYYSTSGFSSLVGFVLAVVVFIIAFLLFTRNKMLYFEEITNSLKEISQGNLSHRVEIRGYDELSSLASNINNMTKDLESTIQEERRAEETKNQLITNVSHDLRTPLTSIMGYLGLIKEKKYDGEEQLTEFVNIAFNKSEKLKVLIEDLFEYTKVSNKVIRLNKKDIVINELLEQLIEEFIPVVEENSLEISKQIPNEKFILNLDTDKTVRVFDNLLMNAIKYSTKPGTITVSLYKQENNIIIEIQNKGEHIPKEELPYLFERFYRMDKSRNSESGGTGLGLAISKNIVELQGGKIWAECEEDNIAFKVSFPI</sequence>
<dbReference type="Pfam" id="PF00512">
    <property type="entry name" value="HisKA"/>
    <property type="match status" value="1"/>
</dbReference>
<keyword evidence="11" id="KW-0067">ATP-binding</keyword>
<dbReference type="CDD" id="cd00082">
    <property type="entry name" value="HisKA"/>
    <property type="match status" value="1"/>
</dbReference>
<accession>A0A0L6ZFD3</accession>
<dbReference type="SUPFAM" id="SSF47384">
    <property type="entry name" value="Homodimeric domain of signal transducing histidine kinase"/>
    <property type="match status" value="1"/>
</dbReference>
<comment type="subcellular location">
    <subcellularLocation>
        <location evidence="3">Cell membrane</location>
    </subcellularLocation>
    <subcellularLocation>
        <location evidence="2">Membrane</location>
        <topology evidence="2">Multi-pass membrane protein</topology>
    </subcellularLocation>
</comment>
<dbReference type="SUPFAM" id="SSF55874">
    <property type="entry name" value="ATPase domain of HSP90 chaperone/DNA topoisomerase II/histidine kinase"/>
    <property type="match status" value="1"/>
</dbReference>
<dbReference type="AlphaFoldDB" id="A0A0L6ZFD3"/>
<name>A0A0L6ZFD3_9CLOT</name>
<evidence type="ECO:0000256" key="4">
    <source>
        <dbReference type="ARBA" id="ARBA00012438"/>
    </source>
</evidence>
<feature type="transmembrane region" description="Helical" evidence="16">
    <location>
        <begin position="36"/>
        <end position="56"/>
    </location>
</feature>
<dbReference type="RefSeq" id="WP_052219779.1">
    <property type="nucleotide sequence ID" value="NZ_LHUR01000005.1"/>
</dbReference>
<evidence type="ECO:0000256" key="9">
    <source>
        <dbReference type="ARBA" id="ARBA00022741"/>
    </source>
</evidence>
<proteinExistence type="predicted"/>
<evidence type="ECO:0000313" key="19">
    <source>
        <dbReference type="EMBL" id="KOA21508.1"/>
    </source>
</evidence>
<keyword evidence="10 19" id="KW-0418">Kinase</keyword>
<keyword evidence="5" id="KW-1003">Cell membrane</keyword>
<dbReference type="InterPro" id="IPR004358">
    <property type="entry name" value="Sig_transdc_His_kin-like_C"/>
</dbReference>
<evidence type="ECO:0000256" key="14">
    <source>
        <dbReference type="ARBA" id="ARBA00023136"/>
    </source>
</evidence>
<evidence type="ECO:0000256" key="10">
    <source>
        <dbReference type="ARBA" id="ARBA00022777"/>
    </source>
</evidence>
<dbReference type="SMART" id="SM00304">
    <property type="entry name" value="HAMP"/>
    <property type="match status" value="1"/>
</dbReference>
<evidence type="ECO:0000256" key="13">
    <source>
        <dbReference type="ARBA" id="ARBA00023012"/>
    </source>
</evidence>
<reference evidence="20" key="1">
    <citation type="submission" date="2015-08" db="EMBL/GenBank/DDBJ databases">
        <title>Genome sequence of the strict anaerobe Clostridium homopropionicum LuHBu1 (DSM 5847T).</title>
        <authorList>
            <person name="Poehlein A."/>
            <person name="Beck M."/>
            <person name="Schiel-Bengelsdorf B."/>
            <person name="Bengelsdorf F.R."/>
            <person name="Daniel R."/>
            <person name="Duerre P."/>
        </authorList>
    </citation>
    <scope>NUCLEOTIDE SEQUENCE [LARGE SCALE GENOMIC DNA]</scope>
    <source>
        <strain evidence="20">DSM 5847</strain>
    </source>
</reference>
<keyword evidence="13" id="KW-0902">Two-component regulatory system</keyword>
<dbReference type="Proteomes" id="UP000037043">
    <property type="component" value="Unassembled WGS sequence"/>
</dbReference>
<keyword evidence="6" id="KW-0597">Phosphoprotein</keyword>
<dbReference type="PROSITE" id="PS50109">
    <property type="entry name" value="HIS_KIN"/>
    <property type="match status" value="1"/>
</dbReference>
<protein>
    <recommendedName>
        <fullName evidence="4">histidine kinase</fullName>
        <ecNumber evidence="4">2.7.13.3</ecNumber>
    </recommendedName>
</protein>
<dbReference type="PANTHER" id="PTHR45528">
    <property type="entry name" value="SENSOR HISTIDINE KINASE CPXA"/>
    <property type="match status" value="1"/>
</dbReference>
<dbReference type="SMART" id="SM00388">
    <property type="entry name" value="HisKA"/>
    <property type="match status" value="1"/>
</dbReference>
<dbReference type="Gene3D" id="1.10.287.130">
    <property type="match status" value="1"/>
</dbReference>
<evidence type="ECO:0000313" key="20">
    <source>
        <dbReference type="Proteomes" id="UP000037043"/>
    </source>
</evidence>
<gene>
    <name evidence="19" type="primary">yycG_1</name>
    <name evidence="19" type="ORF">CLHOM_01790</name>
</gene>
<dbReference type="PROSITE" id="PS50885">
    <property type="entry name" value="HAMP"/>
    <property type="match status" value="1"/>
</dbReference>
<dbReference type="InterPro" id="IPR005467">
    <property type="entry name" value="His_kinase_dom"/>
</dbReference>
<dbReference type="PANTHER" id="PTHR45528:SF8">
    <property type="entry name" value="HISTIDINE KINASE"/>
    <property type="match status" value="1"/>
</dbReference>
<dbReference type="EC" id="2.7.13.3" evidence="4"/>
<dbReference type="GO" id="GO:0005524">
    <property type="term" value="F:ATP binding"/>
    <property type="evidence" value="ECO:0007669"/>
    <property type="project" value="UniProtKB-KW"/>
</dbReference>
<evidence type="ECO:0000256" key="15">
    <source>
        <dbReference type="SAM" id="Coils"/>
    </source>
</evidence>
<dbReference type="PRINTS" id="PR00344">
    <property type="entry name" value="BCTRLSENSOR"/>
</dbReference>
<dbReference type="FunFam" id="3.30.565.10:FF:000013">
    <property type="entry name" value="Two-component sensor histidine kinase"/>
    <property type="match status" value="1"/>
</dbReference>
<evidence type="ECO:0000256" key="2">
    <source>
        <dbReference type="ARBA" id="ARBA00004141"/>
    </source>
</evidence>
<evidence type="ECO:0000256" key="7">
    <source>
        <dbReference type="ARBA" id="ARBA00022679"/>
    </source>
</evidence>
<evidence type="ECO:0000256" key="6">
    <source>
        <dbReference type="ARBA" id="ARBA00022553"/>
    </source>
</evidence>
<evidence type="ECO:0000256" key="11">
    <source>
        <dbReference type="ARBA" id="ARBA00022840"/>
    </source>
</evidence>
<dbReference type="EMBL" id="LHUR01000005">
    <property type="protein sequence ID" value="KOA21508.1"/>
    <property type="molecule type" value="Genomic_DNA"/>
</dbReference>
<dbReference type="InterPro" id="IPR050398">
    <property type="entry name" value="HssS/ArlS-like"/>
</dbReference>
<dbReference type="GO" id="GO:0000155">
    <property type="term" value="F:phosphorelay sensor kinase activity"/>
    <property type="evidence" value="ECO:0007669"/>
    <property type="project" value="InterPro"/>
</dbReference>
<dbReference type="Pfam" id="PF00672">
    <property type="entry name" value="HAMP"/>
    <property type="match status" value="1"/>
</dbReference>
<evidence type="ECO:0000259" key="17">
    <source>
        <dbReference type="PROSITE" id="PS50109"/>
    </source>
</evidence>
<evidence type="ECO:0000256" key="16">
    <source>
        <dbReference type="SAM" id="Phobius"/>
    </source>
</evidence>
<comment type="caution">
    <text evidence="19">The sequence shown here is derived from an EMBL/GenBank/DDBJ whole genome shotgun (WGS) entry which is preliminary data.</text>
</comment>
<organism evidence="19 20">
    <name type="scientific">Clostridium homopropionicum DSM 5847</name>
    <dbReference type="NCBI Taxonomy" id="1121318"/>
    <lineage>
        <taxon>Bacteria</taxon>
        <taxon>Bacillati</taxon>
        <taxon>Bacillota</taxon>
        <taxon>Clostridia</taxon>
        <taxon>Eubacteriales</taxon>
        <taxon>Clostridiaceae</taxon>
        <taxon>Clostridium</taxon>
    </lineage>
</organism>
<dbReference type="Gene3D" id="6.10.340.10">
    <property type="match status" value="1"/>
</dbReference>
<keyword evidence="12 16" id="KW-1133">Transmembrane helix</keyword>
<dbReference type="SUPFAM" id="SSF158472">
    <property type="entry name" value="HAMP domain-like"/>
    <property type="match status" value="1"/>
</dbReference>
<dbReference type="InterPro" id="IPR003660">
    <property type="entry name" value="HAMP_dom"/>
</dbReference>
<dbReference type="CDD" id="cd06225">
    <property type="entry name" value="HAMP"/>
    <property type="match status" value="1"/>
</dbReference>
<keyword evidence="15" id="KW-0175">Coiled coil</keyword>
<dbReference type="InterPro" id="IPR003661">
    <property type="entry name" value="HisK_dim/P_dom"/>
</dbReference>
<dbReference type="SMART" id="SM00387">
    <property type="entry name" value="HATPase_c"/>
    <property type="match status" value="1"/>
</dbReference>
<keyword evidence="7 19" id="KW-0808">Transferase</keyword>
<dbReference type="Gene3D" id="3.30.565.10">
    <property type="entry name" value="Histidine kinase-like ATPase, C-terminal domain"/>
    <property type="match status" value="1"/>
</dbReference>
<evidence type="ECO:0000259" key="18">
    <source>
        <dbReference type="PROSITE" id="PS50885"/>
    </source>
</evidence>
<keyword evidence="8 16" id="KW-0812">Transmembrane</keyword>
<dbReference type="InterPro" id="IPR036890">
    <property type="entry name" value="HATPase_C_sf"/>
</dbReference>
<evidence type="ECO:0000256" key="12">
    <source>
        <dbReference type="ARBA" id="ARBA00022989"/>
    </source>
</evidence>
<comment type="catalytic activity">
    <reaction evidence="1">
        <text>ATP + protein L-histidine = ADP + protein N-phospho-L-histidine.</text>
        <dbReference type="EC" id="2.7.13.3"/>
    </reaction>
</comment>
<dbReference type="Pfam" id="PF02518">
    <property type="entry name" value="HATPase_c"/>
    <property type="match status" value="1"/>
</dbReference>
<evidence type="ECO:0000256" key="8">
    <source>
        <dbReference type="ARBA" id="ARBA00022692"/>
    </source>
</evidence>
<keyword evidence="20" id="KW-1185">Reference proteome</keyword>
<feature type="domain" description="HAMP" evidence="18">
    <location>
        <begin position="226"/>
        <end position="271"/>
    </location>
</feature>
<feature type="coiled-coil region" evidence="15">
    <location>
        <begin position="252"/>
        <end position="286"/>
    </location>
</feature>
<dbReference type="CDD" id="cd00075">
    <property type="entry name" value="HATPase"/>
    <property type="match status" value="1"/>
</dbReference>
<evidence type="ECO:0000256" key="1">
    <source>
        <dbReference type="ARBA" id="ARBA00000085"/>
    </source>
</evidence>
<dbReference type="PATRIC" id="fig|1121318.3.peg.178"/>
<evidence type="ECO:0000256" key="3">
    <source>
        <dbReference type="ARBA" id="ARBA00004236"/>
    </source>
</evidence>
<dbReference type="InterPro" id="IPR003594">
    <property type="entry name" value="HATPase_dom"/>
</dbReference>